<organism evidence="7 8">
    <name type="scientific">Microbotryum silenes-dioicae</name>
    <dbReference type="NCBI Taxonomy" id="796604"/>
    <lineage>
        <taxon>Eukaryota</taxon>
        <taxon>Fungi</taxon>
        <taxon>Dikarya</taxon>
        <taxon>Basidiomycota</taxon>
        <taxon>Pucciniomycotina</taxon>
        <taxon>Microbotryomycetes</taxon>
        <taxon>Microbotryales</taxon>
        <taxon>Microbotryaceae</taxon>
        <taxon>Microbotryum</taxon>
    </lineage>
</organism>
<comment type="similarity">
    <text evidence="2">Belongs to the GILT family.</text>
</comment>
<gene>
    <name evidence="7" type="primary">BQ5605_C030g10796</name>
    <name evidence="7" type="ORF">BQ5605_C030G10796</name>
</gene>
<dbReference type="Proteomes" id="UP000249464">
    <property type="component" value="Unassembled WGS sequence"/>
</dbReference>
<dbReference type="PANTHER" id="PTHR13234">
    <property type="entry name" value="GAMMA-INTERFERON INDUCIBLE LYSOSOMAL THIOL REDUCTASE GILT"/>
    <property type="match status" value="1"/>
</dbReference>
<evidence type="ECO:0000256" key="3">
    <source>
        <dbReference type="ARBA" id="ARBA00022525"/>
    </source>
</evidence>
<evidence type="ECO:0000256" key="6">
    <source>
        <dbReference type="SAM" id="SignalP"/>
    </source>
</evidence>
<dbReference type="GO" id="GO:0005576">
    <property type="term" value="C:extracellular region"/>
    <property type="evidence" value="ECO:0007669"/>
    <property type="project" value="UniProtKB-SubCell"/>
</dbReference>
<comment type="subcellular location">
    <subcellularLocation>
        <location evidence="1">Secreted</location>
    </subcellularLocation>
</comment>
<protein>
    <submittedName>
        <fullName evidence="7">BQ5605_C030g10796 protein</fullName>
    </submittedName>
</protein>
<keyword evidence="5" id="KW-0325">Glycoprotein</keyword>
<dbReference type="STRING" id="796604.A0A2X0MLE4"/>
<proteinExistence type="inferred from homology"/>
<feature type="chain" id="PRO_5016176511" evidence="6">
    <location>
        <begin position="26"/>
        <end position="265"/>
    </location>
</feature>
<name>A0A2X0MLE4_9BASI</name>
<evidence type="ECO:0000256" key="2">
    <source>
        <dbReference type="ARBA" id="ARBA00005679"/>
    </source>
</evidence>
<sequence length="265" mass="29270">MVLRPHSPHAALSLLVLLLVSLALATPIVEREGHATSIAVAASHGASQTAFKAQIDPKKDKKVPIRLAVMSRCPDAELCESVFDRVLDKVGPLVDIKLLYIGELDTKDGKVTCKHGPSECTGNIQQLCAEKHWKVVNGSDNPWATWWNFVQCQNYNGLSRIGTDRLAQTCASVVGKRWSGDVEHCAISSEGRQLLRDSVQVTKTLQLVKSCSIVIDGKLVCVRDARWIDCDEGHEVGDFVNLVNKAWKRLNEREESSDSALEDRF</sequence>
<keyword evidence="3" id="KW-0964">Secreted</keyword>
<dbReference type="Pfam" id="PF03227">
    <property type="entry name" value="GILT"/>
    <property type="match status" value="1"/>
</dbReference>
<evidence type="ECO:0000256" key="1">
    <source>
        <dbReference type="ARBA" id="ARBA00004613"/>
    </source>
</evidence>
<dbReference type="GO" id="GO:0016671">
    <property type="term" value="F:oxidoreductase activity, acting on a sulfur group of donors, disulfide as acceptor"/>
    <property type="evidence" value="ECO:0007669"/>
    <property type="project" value="InterPro"/>
</dbReference>
<evidence type="ECO:0000256" key="5">
    <source>
        <dbReference type="ARBA" id="ARBA00023180"/>
    </source>
</evidence>
<dbReference type="EMBL" id="FQNC01000069">
    <property type="protein sequence ID" value="SGZ08472.1"/>
    <property type="molecule type" value="Genomic_DNA"/>
</dbReference>
<dbReference type="AlphaFoldDB" id="A0A2X0MLE4"/>
<evidence type="ECO:0000313" key="8">
    <source>
        <dbReference type="Proteomes" id="UP000249464"/>
    </source>
</evidence>
<feature type="signal peptide" evidence="6">
    <location>
        <begin position="1"/>
        <end position="25"/>
    </location>
</feature>
<keyword evidence="8" id="KW-1185">Reference proteome</keyword>
<accession>A0A2X0MLE4</accession>
<evidence type="ECO:0000256" key="4">
    <source>
        <dbReference type="ARBA" id="ARBA00022729"/>
    </source>
</evidence>
<dbReference type="InterPro" id="IPR004911">
    <property type="entry name" value="Interferon-induced_GILT"/>
</dbReference>
<keyword evidence="4 6" id="KW-0732">Signal</keyword>
<dbReference type="PANTHER" id="PTHR13234:SF8">
    <property type="entry name" value="GAMMA-INTERFERON-INDUCIBLE LYSOSOMAL THIOL REDUCTASE"/>
    <property type="match status" value="1"/>
</dbReference>
<evidence type="ECO:0000313" key="7">
    <source>
        <dbReference type="EMBL" id="SGZ08472.1"/>
    </source>
</evidence>
<reference evidence="7 8" key="1">
    <citation type="submission" date="2016-11" db="EMBL/GenBank/DDBJ databases">
        <authorList>
            <person name="Jaros S."/>
            <person name="Januszkiewicz K."/>
            <person name="Wedrychowicz H."/>
        </authorList>
    </citation>
    <scope>NUCLEOTIDE SEQUENCE [LARGE SCALE GENOMIC DNA]</scope>
</reference>